<accession>A0A8J2LPG0</accession>
<evidence type="ECO:0000313" key="1">
    <source>
        <dbReference type="EMBL" id="CAG7835001.1"/>
    </source>
</evidence>
<keyword evidence="2" id="KW-1185">Reference proteome</keyword>
<comment type="caution">
    <text evidence="1">The sequence shown here is derived from an EMBL/GenBank/DDBJ whole genome shotgun (WGS) entry which is preliminary data.</text>
</comment>
<organism evidence="1 2">
    <name type="scientific">Allacma fusca</name>
    <dbReference type="NCBI Taxonomy" id="39272"/>
    <lineage>
        <taxon>Eukaryota</taxon>
        <taxon>Metazoa</taxon>
        <taxon>Ecdysozoa</taxon>
        <taxon>Arthropoda</taxon>
        <taxon>Hexapoda</taxon>
        <taxon>Collembola</taxon>
        <taxon>Symphypleona</taxon>
        <taxon>Sminthuridae</taxon>
        <taxon>Allacma</taxon>
    </lineage>
</organism>
<proteinExistence type="predicted"/>
<dbReference type="Proteomes" id="UP000708208">
    <property type="component" value="Unassembled WGS sequence"/>
</dbReference>
<dbReference type="AlphaFoldDB" id="A0A8J2LPG0"/>
<gene>
    <name evidence="1" type="ORF">AFUS01_LOCUS44433</name>
</gene>
<reference evidence="1" key="1">
    <citation type="submission" date="2021-06" db="EMBL/GenBank/DDBJ databases">
        <authorList>
            <person name="Hodson N. C."/>
            <person name="Mongue J. A."/>
            <person name="Jaron S. K."/>
        </authorList>
    </citation>
    <scope>NUCLEOTIDE SEQUENCE</scope>
</reference>
<sequence length="76" mass="8751">FHNATKVQVIRQLYQSNTNPGWDNDEGNVRKRFLDVGIHTYSLVSIKEELLTVGFHVLFSCTSFTYRVGKFNQIDG</sequence>
<evidence type="ECO:0000313" key="2">
    <source>
        <dbReference type="Proteomes" id="UP000708208"/>
    </source>
</evidence>
<dbReference type="EMBL" id="CAJVCH010570468">
    <property type="protein sequence ID" value="CAG7835001.1"/>
    <property type="molecule type" value="Genomic_DNA"/>
</dbReference>
<protein>
    <submittedName>
        <fullName evidence="1">Uncharacterized protein</fullName>
    </submittedName>
</protein>
<name>A0A8J2LPG0_9HEXA</name>
<feature type="non-terminal residue" evidence="1">
    <location>
        <position position="1"/>
    </location>
</feature>